<dbReference type="InterPro" id="IPR038070">
    <property type="entry name" value="Rv2632c-like_sf"/>
</dbReference>
<evidence type="ECO:0000313" key="3">
    <source>
        <dbReference type="Proteomes" id="UP001183881"/>
    </source>
</evidence>
<proteinExistence type="predicted"/>
<accession>A0ABU2PWT1</accession>
<comment type="caution">
    <text evidence="2">The sequence shown here is derived from an EMBL/GenBank/DDBJ whole genome shotgun (WGS) entry which is preliminary data.</text>
</comment>
<feature type="region of interest" description="Disordered" evidence="1">
    <location>
        <begin position="75"/>
        <end position="94"/>
    </location>
</feature>
<dbReference type="EMBL" id="JAVRFA010000021">
    <property type="protein sequence ID" value="MDT0396626.1"/>
    <property type="molecule type" value="Genomic_DNA"/>
</dbReference>
<dbReference type="Pfam" id="PF08962">
    <property type="entry name" value="Rv2632c-like"/>
    <property type="match status" value="1"/>
</dbReference>
<gene>
    <name evidence="2" type="ORF">RM705_18300</name>
</gene>
<keyword evidence="3" id="KW-1185">Reference proteome</keyword>
<reference evidence="3" key="1">
    <citation type="submission" date="2023-07" db="EMBL/GenBank/DDBJ databases">
        <title>30 novel species of actinomycetes from the DSMZ collection.</title>
        <authorList>
            <person name="Nouioui I."/>
        </authorList>
    </citation>
    <scope>NUCLEOTIDE SEQUENCE [LARGE SCALE GENOMIC DNA]</scope>
    <source>
        <strain evidence="3">DSM 41636</strain>
    </source>
</reference>
<organism evidence="2 3">
    <name type="scientific">Streptomyces edwardsiae</name>
    <dbReference type="NCBI Taxonomy" id="3075527"/>
    <lineage>
        <taxon>Bacteria</taxon>
        <taxon>Bacillati</taxon>
        <taxon>Actinomycetota</taxon>
        <taxon>Actinomycetes</taxon>
        <taxon>Kitasatosporales</taxon>
        <taxon>Streptomycetaceae</taxon>
        <taxon>Streptomyces</taxon>
    </lineage>
</organism>
<dbReference type="RefSeq" id="WP_311645088.1">
    <property type="nucleotide sequence ID" value="NZ_JAVRFA010000021.1"/>
</dbReference>
<feature type="compositionally biased region" description="Pro residues" evidence="1">
    <location>
        <begin position="83"/>
        <end position="94"/>
    </location>
</feature>
<evidence type="ECO:0000256" key="1">
    <source>
        <dbReference type="SAM" id="MobiDB-lite"/>
    </source>
</evidence>
<dbReference type="InterPro" id="IPR015057">
    <property type="entry name" value="Rv2632c-like"/>
</dbReference>
<dbReference type="Gene3D" id="3.30.160.240">
    <property type="entry name" value="Rv1738"/>
    <property type="match status" value="1"/>
</dbReference>
<sequence length="94" mass="10128">MSHTLEWKARVYLFEEEGTTKARAVIDTGTTVLTGHGTARRNPVDADVPEIGDELAAGRAVLDLGRQLLDIAERDVRGTGATPPDPRPPVGWPV</sequence>
<dbReference type="SUPFAM" id="SSF143212">
    <property type="entry name" value="Rv2632c-like"/>
    <property type="match status" value="1"/>
</dbReference>
<dbReference type="Proteomes" id="UP001183881">
    <property type="component" value="Unassembled WGS sequence"/>
</dbReference>
<evidence type="ECO:0000313" key="2">
    <source>
        <dbReference type="EMBL" id="MDT0396626.1"/>
    </source>
</evidence>
<name>A0ABU2PWT1_9ACTN</name>
<protein>
    <submittedName>
        <fullName evidence="2">DUF1876 domain-containing protein</fullName>
    </submittedName>
</protein>